<protein>
    <recommendedName>
        <fullName evidence="1">Beta-carotene isomerase D27-like C-terminal domain-containing protein</fullName>
    </recommendedName>
</protein>
<dbReference type="PANTHER" id="PTHR33591:SF4">
    <property type="entry name" value="OS08G0114100 PROTEIN"/>
    <property type="match status" value="1"/>
</dbReference>
<dbReference type="PANTHER" id="PTHR33591">
    <property type="entry name" value="BETA-CAROTENE ISOMERASE D27"/>
    <property type="match status" value="1"/>
</dbReference>
<sequence length="272" mass="30607">MVTLSFRPVQFQVLPQPISHKHLPKWSNGGMCTRRPMVVIKSAIAEPGGQPAPVGQKTKYKDGFFEKAFMNLFARKMEKFAAPGKPKEKKNGGFFEYDYESFVDVSKRVMQGRSRMQQQEVVREVLLSMLPPGAPAQFRKLFPPTKWAAEFNAALTVPFFHWLVGPSEVVEVEVNGVKQRSGVHIKKCRYLENSGCVGMCVNMCKIPTQDFFTNEFGLPLTMNPNFEDMSCEMIYGQAPPPFEEDPVSKQACFKDLCSMANTSATVCPKLQT</sequence>
<dbReference type="EMBL" id="GISG01145142">
    <property type="protein sequence ID" value="MBA4646189.1"/>
    <property type="molecule type" value="Transcribed_RNA"/>
</dbReference>
<reference evidence="2" key="1">
    <citation type="journal article" date="2013" name="J. Plant Res.">
        <title>Effect of fungi and light on seed germination of three Opuntia species from semiarid lands of central Mexico.</title>
        <authorList>
            <person name="Delgado-Sanchez P."/>
            <person name="Jimenez-Bremont J.F."/>
            <person name="Guerrero-Gonzalez Mde L."/>
            <person name="Flores J."/>
        </authorList>
    </citation>
    <scope>NUCLEOTIDE SEQUENCE</scope>
    <source>
        <tissue evidence="2">Cladode</tissue>
    </source>
</reference>
<dbReference type="AlphaFoldDB" id="A0A7C9DW16"/>
<proteinExistence type="predicted"/>
<evidence type="ECO:0000313" key="2">
    <source>
        <dbReference type="EMBL" id="MBA4646189.1"/>
    </source>
</evidence>
<reference evidence="2" key="2">
    <citation type="submission" date="2020-07" db="EMBL/GenBank/DDBJ databases">
        <authorList>
            <person name="Vera ALvarez R."/>
            <person name="Arias-Moreno D.M."/>
            <person name="Jimenez-Jacinto V."/>
            <person name="Jimenez-Bremont J.F."/>
            <person name="Swaminathan K."/>
            <person name="Moose S.P."/>
            <person name="Guerrero-Gonzalez M.L."/>
            <person name="Marino-Ramirez L."/>
            <person name="Landsman D."/>
            <person name="Rodriguez-Kessler M."/>
            <person name="Delgado-Sanchez P."/>
        </authorList>
    </citation>
    <scope>NUCLEOTIDE SEQUENCE</scope>
    <source>
        <tissue evidence="2">Cladode</tissue>
    </source>
</reference>
<dbReference type="Pfam" id="PF13225">
    <property type="entry name" value="D27-like_C"/>
    <property type="match status" value="1"/>
</dbReference>
<accession>A0A7C9DW16</accession>
<name>A0A7C9DW16_OPUST</name>
<dbReference type="GO" id="GO:0005506">
    <property type="term" value="F:iron ion binding"/>
    <property type="evidence" value="ECO:0007669"/>
    <property type="project" value="InterPro"/>
</dbReference>
<organism evidence="2">
    <name type="scientific">Opuntia streptacantha</name>
    <name type="common">Prickly pear cactus</name>
    <name type="synonym">Opuntia cardona</name>
    <dbReference type="NCBI Taxonomy" id="393608"/>
    <lineage>
        <taxon>Eukaryota</taxon>
        <taxon>Viridiplantae</taxon>
        <taxon>Streptophyta</taxon>
        <taxon>Embryophyta</taxon>
        <taxon>Tracheophyta</taxon>
        <taxon>Spermatophyta</taxon>
        <taxon>Magnoliopsida</taxon>
        <taxon>eudicotyledons</taxon>
        <taxon>Gunneridae</taxon>
        <taxon>Pentapetalae</taxon>
        <taxon>Caryophyllales</taxon>
        <taxon>Cactineae</taxon>
        <taxon>Cactaceae</taxon>
        <taxon>Opuntioideae</taxon>
        <taxon>Opuntia</taxon>
    </lineage>
</organism>
<dbReference type="InterPro" id="IPR038938">
    <property type="entry name" value="D27-like"/>
</dbReference>
<evidence type="ECO:0000259" key="1">
    <source>
        <dbReference type="Pfam" id="PF13225"/>
    </source>
</evidence>
<feature type="domain" description="Beta-carotene isomerase D27-like C-terminal" evidence="1">
    <location>
        <begin position="162"/>
        <end position="244"/>
    </location>
</feature>
<dbReference type="InterPro" id="IPR025114">
    <property type="entry name" value="D27-like_C"/>
</dbReference>